<name>A5AJV2_VITVI</name>
<evidence type="ECO:0000256" key="1">
    <source>
        <dbReference type="SAM" id="MobiDB-lite"/>
    </source>
</evidence>
<feature type="region of interest" description="Disordered" evidence="1">
    <location>
        <begin position="1"/>
        <end position="33"/>
    </location>
</feature>
<dbReference type="AlphaFoldDB" id="A5AJV2"/>
<organism evidence="2">
    <name type="scientific">Vitis vinifera</name>
    <name type="common">Grape</name>
    <dbReference type="NCBI Taxonomy" id="29760"/>
    <lineage>
        <taxon>Eukaryota</taxon>
        <taxon>Viridiplantae</taxon>
        <taxon>Streptophyta</taxon>
        <taxon>Embryophyta</taxon>
        <taxon>Tracheophyta</taxon>
        <taxon>Spermatophyta</taxon>
        <taxon>Magnoliopsida</taxon>
        <taxon>eudicotyledons</taxon>
        <taxon>Gunneridae</taxon>
        <taxon>Pentapetalae</taxon>
        <taxon>rosids</taxon>
        <taxon>Vitales</taxon>
        <taxon>Vitaceae</taxon>
        <taxon>Viteae</taxon>
        <taxon>Vitis</taxon>
    </lineage>
</organism>
<proteinExistence type="predicted"/>
<gene>
    <name evidence="2" type="ORF">VITISV_042711</name>
</gene>
<protein>
    <submittedName>
        <fullName evidence="2">Uncharacterized protein</fullName>
    </submittedName>
</protein>
<accession>A5AJV2</accession>
<sequence length="92" mass="10296">MPRGSLSLAHADGPSGDARHGSSHPGKNSVRPTSHLLWMSHIRNSVRPTSHLLRMSHIRNSVRPTSHFLRMSHIRNFVSRRSTFSGYLTSDA</sequence>
<evidence type="ECO:0000313" key="2">
    <source>
        <dbReference type="EMBL" id="CAN73473.1"/>
    </source>
</evidence>
<dbReference type="EMBL" id="AM428413">
    <property type="protein sequence ID" value="CAN73473.1"/>
    <property type="molecule type" value="Genomic_DNA"/>
</dbReference>
<reference evidence="2" key="1">
    <citation type="journal article" date="2007" name="PLoS ONE">
        <title>The first genome sequence of an elite grapevine cultivar (Pinot noir Vitis vinifera L.): coping with a highly heterozygous genome.</title>
        <authorList>
            <person name="Velasco R."/>
            <person name="Zharkikh A."/>
            <person name="Troggio M."/>
            <person name="Cartwright D.A."/>
            <person name="Cestaro A."/>
            <person name="Pruss D."/>
            <person name="Pindo M."/>
            <person name="FitzGerald L.M."/>
            <person name="Vezzulli S."/>
            <person name="Reid J."/>
            <person name="Malacarne G."/>
            <person name="Iliev D."/>
            <person name="Coppola G."/>
            <person name="Wardell B."/>
            <person name="Micheletti D."/>
            <person name="Macalma T."/>
            <person name="Facci M."/>
            <person name="Mitchell J.T."/>
            <person name="Perazzolli M."/>
            <person name="Eldredge G."/>
            <person name="Gatto P."/>
            <person name="Oyzerski R."/>
            <person name="Moretto M."/>
            <person name="Gutin N."/>
            <person name="Stefanini M."/>
            <person name="Chen Y."/>
            <person name="Segala C."/>
            <person name="Davenport C."/>
            <person name="Dematte L."/>
            <person name="Mraz A."/>
            <person name="Battilana J."/>
            <person name="Stormo K."/>
            <person name="Costa F."/>
            <person name="Tao Q."/>
            <person name="Si-Ammour A."/>
            <person name="Harkins T."/>
            <person name="Lackey A."/>
            <person name="Perbost C."/>
            <person name="Taillon B."/>
            <person name="Stella A."/>
            <person name="Solovyev V."/>
            <person name="Fawcett J.A."/>
            <person name="Sterck L."/>
            <person name="Vandepoele K."/>
            <person name="Grando S.M."/>
            <person name="Toppo S."/>
            <person name="Moser C."/>
            <person name="Lanchbury J."/>
            <person name="Bogden R."/>
            <person name="Skolnick M."/>
            <person name="Sgaramella V."/>
            <person name="Bhatnagar S.K."/>
            <person name="Fontana P."/>
            <person name="Gutin A."/>
            <person name="Van de Peer Y."/>
            <person name="Salamini F."/>
            <person name="Viola R."/>
        </authorList>
    </citation>
    <scope>NUCLEOTIDE SEQUENCE</scope>
</reference>